<comment type="caution">
    <text evidence="2">The sequence shown here is derived from an EMBL/GenBank/DDBJ whole genome shotgun (WGS) entry which is preliminary data.</text>
</comment>
<reference evidence="3" key="1">
    <citation type="journal article" date="2019" name="Int. J. Syst. Evol. Microbiol.">
        <title>The Global Catalogue of Microorganisms (GCM) 10K type strain sequencing project: providing services to taxonomists for standard genome sequencing and annotation.</title>
        <authorList>
            <consortium name="The Broad Institute Genomics Platform"/>
            <consortium name="The Broad Institute Genome Sequencing Center for Infectious Disease"/>
            <person name="Wu L."/>
            <person name="Ma J."/>
        </authorList>
    </citation>
    <scope>NUCLEOTIDE SEQUENCE [LARGE SCALE GENOMIC DNA]</scope>
    <source>
        <strain evidence="3">CGMCC 4.7349</strain>
    </source>
</reference>
<evidence type="ECO:0000313" key="3">
    <source>
        <dbReference type="Proteomes" id="UP000656881"/>
    </source>
</evidence>
<proteinExistence type="predicted"/>
<accession>A0ABQ2MV67</accession>
<gene>
    <name evidence="2" type="ORF">GCM10012286_79380</name>
</gene>
<dbReference type="EMBL" id="BMNG01000026">
    <property type="protein sequence ID" value="GGO58935.1"/>
    <property type="molecule type" value="Genomic_DNA"/>
</dbReference>
<evidence type="ECO:0000313" key="2">
    <source>
        <dbReference type="EMBL" id="GGO58935.1"/>
    </source>
</evidence>
<evidence type="ECO:0000256" key="1">
    <source>
        <dbReference type="SAM" id="MobiDB-lite"/>
    </source>
</evidence>
<feature type="region of interest" description="Disordered" evidence="1">
    <location>
        <begin position="10"/>
        <end position="52"/>
    </location>
</feature>
<dbReference type="RefSeq" id="WP_189177557.1">
    <property type="nucleotide sequence ID" value="NZ_BMNG01000026.1"/>
</dbReference>
<sequence length="52" mass="5668">MARKIFGFVGDDFAPAPDGSEPIILSDGQSMVDENGDIYQTHPSHQTDTDED</sequence>
<keyword evidence="3" id="KW-1185">Reference proteome</keyword>
<protein>
    <submittedName>
        <fullName evidence="2">Uncharacterized protein</fullName>
    </submittedName>
</protein>
<name>A0ABQ2MV67_9ACTN</name>
<dbReference type="Proteomes" id="UP000656881">
    <property type="component" value="Unassembled WGS sequence"/>
</dbReference>
<organism evidence="2 3">
    <name type="scientific">Streptomyces lasiicapitis</name>
    <dbReference type="NCBI Taxonomy" id="1923961"/>
    <lineage>
        <taxon>Bacteria</taxon>
        <taxon>Bacillati</taxon>
        <taxon>Actinomycetota</taxon>
        <taxon>Actinomycetes</taxon>
        <taxon>Kitasatosporales</taxon>
        <taxon>Streptomycetaceae</taxon>
        <taxon>Streptomyces</taxon>
    </lineage>
</organism>